<dbReference type="PROSITE" id="PS50835">
    <property type="entry name" value="IG_LIKE"/>
    <property type="match status" value="7"/>
</dbReference>
<feature type="domain" description="Ig-like" evidence="8">
    <location>
        <begin position="279"/>
        <end position="313"/>
    </location>
</feature>
<evidence type="ECO:0008006" key="12">
    <source>
        <dbReference type="Google" id="ProtNLM"/>
    </source>
</evidence>
<dbReference type="FunFam" id="2.60.40.10:FF:000719">
    <property type="entry name" value="nephrin isoform X1"/>
    <property type="match status" value="1"/>
</dbReference>
<dbReference type="InterPro" id="IPR036179">
    <property type="entry name" value="Ig-like_dom_sf"/>
</dbReference>
<dbReference type="Proteomes" id="UP000261480">
    <property type="component" value="Unplaced"/>
</dbReference>
<dbReference type="PANTHER" id="PTHR11640:SF31">
    <property type="entry name" value="IRREGULAR CHIASM C-ROUGHEST PROTEIN-RELATED"/>
    <property type="match status" value="1"/>
</dbReference>
<dbReference type="InterPro" id="IPR003961">
    <property type="entry name" value="FN3_dom"/>
</dbReference>
<feature type="domain" description="Ig-like" evidence="8">
    <location>
        <begin position="596"/>
        <end position="681"/>
    </location>
</feature>
<dbReference type="GO" id="GO:0005886">
    <property type="term" value="C:plasma membrane"/>
    <property type="evidence" value="ECO:0007669"/>
    <property type="project" value="TreeGrafter"/>
</dbReference>
<feature type="domain" description="Ig-like" evidence="8">
    <location>
        <begin position="383"/>
        <end position="484"/>
    </location>
</feature>
<dbReference type="InterPro" id="IPR013783">
    <property type="entry name" value="Ig-like_fold"/>
</dbReference>
<keyword evidence="6" id="KW-0393">Immunoglobulin domain</keyword>
<reference evidence="10" key="2">
    <citation type="submission" date="2025-09" db="UniProtKB">
        <authorList>
            <consortium name="Ensembl"/>
        </authorList>
    </citation>
    <scope>IDENTIFICATION</scope>
</reference>
<dbReference type="SUPFAM" id="SSF49265">
    <property type="entry name" value="Fibronectin type III"/>
    <property type="match status" value="1"/>
</dbReference>
<evidence type="ECO:0000256" key="1">
    <source>
        <dbReference type="ARBA" id="ARBA00004479"/>
    </source>
</evidence>
<sequence>TCLTPCLPLLFMSPGTHAQQAFRTEPRNLTVRMGATAVLKCEVLRASGIVQWAKDGFLLGPQRSLPGFPRYSMIGRRGQYYLRIEDAQLDDDAFFECQAGQSERSDAIVSNPAFLTVQIPPSKPYFTTDVTTPWVAGKKYMVECVAPDAKPSKRRVAALLKRFYFSELLLFLSLPLLTDPPEPPYIIGLDRDVVKAGSLLVLECVSHGGNPLGTLQWTKEGEVLSTTWGEEVVGQKSRNILRLQITPADNQAELSCESANIVSPSPLSVTRKITVFFGPATLTQSGSLEAIEGQELTLSCHASSSNPPVHIRWWLGHKELSNTSVTMEEVGLDGTQIHKESLFLTELVVRKSNGIKKKRHTFKFVKSWDSKCLMCYPLRTDPPQKVFIDSPPEDIPLRSGSRAVLVCHSAGGNPPAKLTWFKVTSTYIFISSLMFQNGKKVSDAEPQTSSNMVVTRVLNLLLTASDNQAAYRCDATNEAKRTISAHAKLLVQFTAVTMKITAKEEVFYRGQQMELECLSGSSNPKSDISWKVGPLRLQGVEEAPKEAEFGGVSVLSRLHLNLTSQHHNQKVICQAYSPVLEEGASTFYQLNVIYPPEFSSEQATEVQVVEDDVATIPLMVSANPEVVSCIWLRRKQMLVKGDPGLYDHSLEIRNVTRKDKGLYTIKCENGEGVNETTVKLDVYYAPTVKAEKDPVYVNQGGTADLICVADANPIIPEMFSWKWLGEEEVEMGEETNENKSSLLTIHNVTRAHAGFYQCSASNGIALPGSVEMRLVVQFIPELRKGPQWRKVASRGDGTATAELVCQAEGIPPVEFTWEKKGMLIDLANPRYEERTARDGSFHTSTLRVVNVSATLDYAVFSCTARNSLGEDKLDIQLVSTNHPDPPSSFSLVGVTHNSVTLEWIPGFNGGLQQRYRIRYIWDQSVSYMYVDVVPPDTTTFTVTGLQPQTTYNFSVNALNSIGESGYADDGAVLTITTEGQSGVTPQINHVRTDVNCTFMKIVFFLRPLSFFIVKKDIEEDRSDDDTQGEFFPLNF</sequence>
<dbReference type="AlphaFoldDB" id="A0A3B3XTE2"/>
<feature type="domain" description="Ig-like" evidence="8">
    <location>
        <begin position="686"/>
        <end position="771"/>
    </location>
</feature>
<comment type="subcellular location">
    <subcellularLocation>
        <location evidence="1">Membrane</location>
        <topology evidence="1">Single-pass type I membrane protein</topology>
    </subcellularLocation>
</comment>
<dbReference type="InterPro" id="IPR003599">
    <property type="entry name" value="Ig_sub"/>
</dbReference>
<evidence type="ECO:0000313" key="10">
    <source>
        <dbReference type="Ensembl" id="ENSPMEP00000018190.1"/>
    </source>
</evidence>
<evidence type="ECO:0000256" key="3">
    <source>
        <dbReference type="ARBA" id="ARBA00023136"/>
    </source>
</evidence>
<evidence type="ECO:0000256" key="4">
    <source>
        <dbReference type="ARBA" id="ARBA00023157"/>
    </source>
</evidence>
<keyword evidence="5" id="KW-0325">Glycoprotein</keyword>
<dbReference type="InterPro" id="IPR003598">
    <property type="entry name" value="Ig_sub2"/>
</dbReference>
<proteinExistence type="predicted"/>
<dbReference type="PROSITE" id="PS50853">
    <property type="entry name" value="FN3"/>
    <property type="match status" value="1"/>
</dbReference>
<reference evidence="10" key="1">
    <citation type="submission" date="2025-08" db="UniProtKB">
        <authorList>
            <consortium name="Ensembl"/>
        </authorList>
    </citation>
    <scope>IDENTIFICATION</scope>
</reference>
<name>A0A3B3XTE2_9TELE</name>
<dbReference type="GO" id="GO:0050839">
    <property type="term" value="F:cell adhesion molecule binding"/>
    <property type="evidence" value="ECO:0007669"/>
    <property type="project" value="TreeGrafter"/>
</dbReference>
<keyword evidence="4" id="KW-1015">Disulfide bond</keyword>
<evidence type="ECO:0000256" key="5">
    <source>
        <dbReference type="ARBA" id="ARBA00023180"/>
    </source>
</evidence>
<dbReference type="Pfam" id="PF00041">
    <property type="entry name" value="fn3"/>
    <property type="match status" value="1"/>
</dbReference>
<evidence type="ECO:0000259" key="9">
    <source>
        <dbReference type="PROSITE" id="PS50853"/>
    </source>
</evidence>
<feature type="domain" description="Ig-like" evidence="8">
    <location>
        <begin position="183"/>
        <end position="274"/>
    </location>
</feature>
<dbReference type="SMART" id="SM00409">
    <property type="entry name" value="IG"/>
    <property type="match status" value="8"/>
</dbReference>
<dbReference type="CDD" id="cd00063">
    <property type="entry name" value="FN3"/>
    <property type="match status" value="1"/>
</dbReference>
<dbReference type="PANTHER" id="PTHR11640">
    <property type="entry name" value="NEPHRIN"/>
    <property type="match status" value="1"/>
</dbReference>
<dbReference type="SMART" id="SM00408">
    <property type="entry name" value="IGc2"/>
    <property type="match status" value="6"/>
</dbReference>
<evidence type="ECO:0000256" key="6">
    <source>
        <dbReference type="ARBA" id="ARBA00023319"/>
    </source>
</evidence>
<dbReference type="InterPro" id="IPR013162">
    <property type="entry name" value="CD80_C2-set"/>
</dbReference>
<dbReference type="InterPro" id="IPR007110">
    <property type="entry name" value="Ig-like_dom"/>
</dbReference>
<dbReference type="SMART" id="SM00060">
    <property type="entry name" value="FN3"/>
    <property type="match status" value="1"/>
</dbReference>
<evidence type="ECO:0000256" key="7">
    <source>
        <dbReference type="SAM" id="SignalP"/>
    </source>
</evidence>
<keyword evidence="2" id="KW-0677">Repeat</keyword>
<organism evidence="10 11">
    <name type="scientific">Poecilia mexicana</name>
    <dbReference type="NCBI Taxonomy" id="48701"/>
    <lineage>
        <taxon>Eukaryota</taxon>
        <taxon>Metazoa</taxon>
        <taxon>Chordata</taxon>
        <taxon>Craniata</taxon>
        <taxon>Vertebrata</taxon>
        <taxon>Euteleostomi</taxon>
        <taxon>Actinopterygii</taxon>
        <taxon>Neopterygii</taxon>
        <taxon>Teleostei</taxon>
        <taxon>Neoteleostei</taxon>
        <taxon>Acanthomorphata</taxon>
        <taxon>Ovalentaria</taxon>
        <taxon>Atherinomorphae</taxon>
        <taxon>Cyprinodontiformes</taxon>
        <taxon>Poeciliidae</taxon>
        <taxon>Poeciliinae</taxon>
        <taxon>Poecilia</taxon>
    </lineage>
</organism>
<feature type="signal peptide" evidence="7">
    <location>
        <begin position="1"/>
        <end position="18"/>
    </location>
</feature>
<dbReference type="Pfam" id="PF13927">
    <property type="entry name" value="Ig_3"/>
    <property type="match status" value="1"/>
</dbReference>
<evidence type="ECO:0000313" key="11">
    <source>
        <dbReference type="Proteomes" id="UP000261480"/>
    </source>
</evidence>
<accession>A0A3B3XTE2</accession>
<evidence type="ECO:0000259" key="8">
    <source>
        <dbReference type="PROSITE" id="PS50835"/>
    </source>
</evidence>
<dbReference type="InterPro" id="IPR013098">
    <property type="entry name" value="Ig_I-set"/>
</dbReference>
<keyword evidence="11" id="KW-1185">Reference proteome</keyword>
<protein>
    <recommendedName>
        <fullName evidence="12">NPHS1 adhesion molecule, nephrin</fullName>
    </recommendedName>
</protein>
<dbReference type="Pfam" id="PF08205">
    <property type="entry name" value="C2-set_2"/>
    <property type="match status" value="4"/>
</dbReference>
<feature type="domain" description="Fibronectin type-III" evidence="9">
    <location>
        <begin position="885"/>
        <end position="979"/>
    </location>
</feature>
<evidence type="ECO:0000256" key="2">
    <source>
        <dbReference type="ARBA" id="ARBA00022737"/>
    </source>
</evidence>
<feature type="domain" description="Ig-like" evidence="8">
    <location>
        <begin position="780"/>
        <end position="876"/>
    </location>
</feature>
<dbReference type="InterPro" id="IPR036116">
    <property type="entry name" value="FN3_sf"/>
</dbReference>
<dbReference type="SUPFAM" id="SSF48726">
    <property type="entry name" value="Immunoglobulin"/>
    <property type="match status" value="8"/>
</dbReference>
<dbReference type="CDD" id="cd00096">
    <property type="entry name" value="Ig"/>
    <property type="match status" value="1"/>
</dbReference>
<feature type="chain" id="PRO_5017368828" description="NPHS1 adhesion molecule, nephrin" evidence="7">
    <location>
        <begin position="19"/>
        <end position="1035"/>
    </location>
</feature>
<dbReference type="GO" id="GO:0098609">
    <property type="term" value="P:cell-cell adhesion"/>
    <property type="evidence" value="ECO:0007669"/>
    <property type="project" value="TreeGrafter"/>
</dbReference>
<dbReference type="Ensembl" id="ENSPMET00000027237.1">
    <property type="protein sequence ID" value="ENSPMEP00000018190.1"/>
    <property type="gene ID" value="ENSPMEG00000021261.1"/>
</dbReference>
<dbReference type="Gene3D" id="2.60.40.10">
    <property type="entry name" value="Immunoglobulins"/>
    <property type="match status" value="9"/>
</dbReference>
<dbReference type="InterPro" id="IPR051275">
    <property type="entry name" value="Cell_adhesion_signaling"/>
</dbReference>
<feature type="domain" description="Ig-like" evidence="8">
    <location>
        <begin position="8"/>
        <end position="110"/>
    </location>
</feature>
<keyword evidence="3" id="KW-0472">Membrane</keyword>
<keyword evidence="7" id="KW-0732">Signal</keyword>
<dbReference type="Pfam" id="PF07679">
    <property type="entry name" value="I-set"/>
    <property type="match status" value="3"/>
</dbReference>
<dbReference type="GO" id="GO:0005911">
    <property type="term" value="C:cell-cell junction"/>
    <property type="evidence" value="ECO:0007669"/>
    <property type="project" value="TreeGrafter"/>
</dbReference>